<evidence type="ECO:0000313" key="10">
    <source>
        <dbReference type="Proteomes" id="UP000193648"/>
    </source>
</evidence>
<dbReference type="InterPro" id="IPR039383">
    <property type="entry name" value="FHIT"/>
</dbReference>
<dbReference type="InterPro" id="IPR011146">
    <property type="entry name" value="HIT-like"/>
</dbReference>
<dbReference type="EC" id="3.6.1.29" evidence="7"/>
<dbReference type="GeneID" id="33563887"/>
<name>A0A1Y2GMN0_9FUNG</name>
<evidence type="ECO:0000256" key="7">
    <source>
        <dbReference type="RuleBase" id="RU366076"/>
    </source>
</evidence>
<dbReference type="Proteomes" id="UP000193648">
    <property type="component" value="Unassembled WGS sequence"/>
</dbReference>
<keyword evidence="2 7" id="KW-0378">Hydrolase</keyword>
<protein>
    <recommendedName>
        <fullName evidence="7">Bis(5'-adenosyl)-triphosphatase</fullName>
        <ecNumber evidence="7">3.6.1.29</ecNumber>
    </recommendedName>
</protein>
<dbReference type="CDD" id="cd01275">
    <property type="entry name" value="FHIT"/>
    <property type="match status" value="1"/>
</dbReference>
<evidence type="ECO:0000313" key="9">
    <source>
        <dbReference type="EMBL" id="ORZ15537.1"/>
    </source>
</evidence>
<evidence type="ECO:0000256" key="1">
    <source>
        <dbReference type="ARBA" id="ARBA00022741"/>
    </source>
</evidence>
<feature type="site" description="Important for induction of apoptosis" evidence="5">
    <location>
        <position position="116"/>
    </location>
</feature>
<dbReference type="Pfam" id="PF01230">
    <property type="entry name" value="HIT"/>
    <property type="match status" value="1"/>
</dbReference>
<evidence type="ECO:0000256" key="2">
    <source>
        <dbReference type="ARBA" id="ARBA00022801"/>
    </source>
</evidence>
<reference evidence="9 10" key="1">
    <citation type="submission" date="2016-07" db="EMBL/GenBank/DDBJ databases">
        <title>Pervasive Adenine N6-methylation of Active Genes in Fungi.</title>
        <authorList>
            <consortium name="DOE Joint Genome Institute"/>
            <person name="Mondo S.J."/>
            <person name="Dannebaum R.O."/>
            <person name="Kuo R.C."/>
            <person name="Labutti K."/>
            <person name="Haridas S."/>
            <person name="Kuo A."/>
            <person name="Salamov A."/>
            <person name="Ahrendt S.R."/>
            <person name="Lipzen A."/>
            <person name="Sullivan W."/>
            <person name="Andreopoulos W.B."/>
            <person name="Clum A."/>
            <person name="Lindquist E."/>
            <person name="Daum C."/>
            <person name="Ramamoorthy G.K."/>
            <person name="Gryganskyi A."/>
            <person name="Culley D."/>
            <person name="Magnuson J.K."/>
            <person name="James T.Y."/>
            <person name="O'Malley M.A."/>
            <person name="Stajich J.E."/>
            <person name="Spatafora J.W."/>
            <person name="Visel A."/>
            <person name="Grigoriev I.V."/>
        </authorList>
    </citation>
    <scope>NUCLEOTIDE SEQUENCE [LARGE SCALE GENOMIC DNA]</scope>
    <source>
        <strain evidence="9 10">NRRL 3116</strain>
    </source>
</reference>
<accession>A0A1Y2GMN0</accession>
<evidence type="ECO:0000256" key="5">
    <source>
        <dbReference type="PIRSR" id="PIRSR639383-3"/>
    </source>
</evidence>
<evidence type="ECO:0000259" key="8">
    <source>
        <dbReference type="PROSITE" id="PS51084"/>
    </source>
</evidence>
<dbReference type="GO" id="GO:0047710">
    <property type="term" value="F:bis(5'-adenosyl)-triphosphatase activity"/>
    <property type="evidence" value="ECO:0007669"/>
    <property type="project" value="UniProtKB-UniRule"/>
</dbReference>
<dbReference type="Gene3D" id="3.30.428.10">
    <property type="entry name" value="HIT-like"/>
    <property type="match status" value="1"/>
</dbReference>
<comment type="caution">
    <text evidence="9">The sequence shown here is derived from an EMBL/GenBank/DDBJ whole genome shotgun (WGS) entry which is preliminary data.</text>
</comment>
<feature type="short sequence motif" description="Histidine triad motif" evidence="6">
    <location>
        <begin position="96"/>
        <end position="100"/>
    </location>
</feature>
<dbReference type="RefSeq" id="XP_021881285.1">
    <property type="nucleotide sequence ID" value="XM_022022043.1"/>
</dbReference>
<dbReference type="InterPro" id="IPR036265">
    <property type="entry name" value="HIT-like_sf"/>
</dbReference>
<sequence length="182" mass="20306">MANTYRFGPHIIPASQIFFRSKYSLGLVNLKPILPGHVLVISRRSVPRFLDLNADEVSDMFQSAQRIGKVIEKEYNSTSLTIACQDGPHAGQSVPHVHVHIIPRRLGDFGNNDDIYDEIARNTKEYLTKDSDSVDIVGIGAALAAPPEKKGVDFDERKPRSEQDMAQEATRLAELLDQHQLS</sequence>
<keyword evidence="1 7" id="KW-0547">Nucleotide-binding</keyword>
<gene>
    <name evidence="9" type="ORF">BCR41DRAFT_336776</name>
</gene>
<dbReference type="GO" id="GO:0000166">
    <property type="term" value="F:nucleotide binding"/>
    <property type="evidence" value="ECO:0007669"/>
    <property type="project" value="UniProtKB-KW"/>
</dbReference>
<dbReference type="PROSITE" id="PS00892">
    <property type="entry name" value="HIT_1"/>
    <property type="match status" value="1"/>
</dbReference>
<dbReference type="InterPro" id="IPR019808">
    <property type="entry name" value="Histidine_triad_CS"/>
</dbReference>
<comment type="cofactor">
    <cofactor evidence="7">
        <name>Mn(2+)</name>
        <dbReference type="ChEBI" id="CHEBI:29035"/>
    </cofactor>
</comment>
<organism evidence="9 10">
    <name type="scientific">Lobosporangium transversale</name>
    <dbReference type="NCBI Taxonomy" id="64571"/>
    <lineage>
        <taxon>Eukaryota</taxon>
        <taxon>Fungi</taxon>
        <taxon>Fungi incertae sedis</taxon>
        <taxon>Mucoromycota</taxon>
        <taxon>Mortierellomycotina</taxon>
        <taxon>Mortierellomycetes</taxon>
        <taxon>Mortierellales</taxon>
        <taxon>Mortierellaceae</taxon>
        <taxon>Lobosporangium</taxon>
    </lineage>
</organism>
<feature type="binding site" evidence="4">
    <location>
        <position position="85"/>
    </location>
    <ligand>
        <name>substrate</name>
    </ligand>
</feature>
<dbReference type="STRING" id="64571.A0A1Y2GMN0"/>
<dbReference type="PROSITE" id="PS51084">
    <property type="entry name" value="HIT_2"/>
    <property type="match status" value="1"/>
</dbReference>
<evidence type="ECO:0000256" key="3">
    <source>
        <dbReference type="PIRSR" id="PIRSR639383-1"/>
    </source>
</evidence>
<keyword evidence="10" id="KW-1185">Reference proteome</keyword>
<feature type="binding site" evidence="4">
    <location>
        <position position="29"/>
    </location>
    <ligand>
        <name>substrate</name>
    </ligand>
</feature>
<dbReference type="FunCoup" id="A0A1Y2GMN0">
    <property type="interactions" value="87"/>
</dbReference>
<feature type="binding site" evidence="4">
    <location>
        <position position="100"/>
    </location>
    <ligand>
        <name>substrate</name>
    </ligand>
</feature>
<dbReference type="FunFam" id="3.30.428.10:FF:000011">
    <property type="entry name" value="Fragile histidine triad"/>
    <property type="match status" value="1"/>
</dbReference>
<feature type="active site" description="Tele-AMP-histidine intermediate" evidence="3">
    <location>
        <position position="98"/>
    </location>
</feature>
<dbReference type="InterPro" id="IPR051884">
    <property type="entry name" value="Bis(5'-adenosyl)-TPase_reg"/>
</dbReference>
<proteinExistence type="predicted"/>
<dbReference type="AlphaFoldDB" id="A0A1Y2GMN0"/>
<feature type="binding site" evidence="4">
    <location>
        <position position="10"/>
    </location>
    <ligand>
        <name>substrate</name>
    </ligand>
</feature>
<dbReference type="OrthoDB" id="680339at2759"/>
<dbReference type="PANTHER" id="PTHR46243:SF1">
    <property type="entry name" value="BIS(5'-ADENOSYL)-TRIPHOSPHATASE"/>
    <property type="match status" value="1"/>
</dbReference>
<evidence type="ECO:0000256" key="4">
    <source>
        <dbReference type="PIRSR" id="PIRSR639383-2"/>
    </source>
</evidence>
<feature type="binding site" evidence="4">
    <location>
        <begin position="91"/>
        <end position="94"/>
    </location>
    <ligand>
        <name>substrate</name>
    </ligand>
</feature>
<feature type="domain" description="HIT" evidence="8">
    <location>
        <begin position="3"/>
        <end position="111"/>
    </location>
</feature>
<evidence type="ECO:0000256" key="6">
    <source>
        <dbReference type="PROSITE-ProRule" id="PRU00464"/>
    </source>
</evidence>
<dbReference type="InParanoid" id="A0A1Y2GMN0"/>
<dbReference type="PANTHER" id="PTHR46243">
    <property type="entry name" value="BIS(5'-ADENOSYL)-TRIPHOSPHATASE"/>
    <property type="match status" value="1"/>
</dbReference>
<dbReference type="SUPFAM" id="SSF54197">
    <property type="entry name" value="HIT-like"/>
    <property type="match status" value="1"/>
</dbReference>
<dbReference type="EMBL" id="MCFF01000019">
    <property type="protein sequence ID" value="ORZ15537.1"/>
    <property type="molecule type" value="Genomic_DNA"/>
</dbReference>
<comment type="catalytic activity">
    <reaction evidence="7">
        <text>P(1),P(3)-bis(5'-adenosyl) triphosphate + H2O = AMP + ADP + 2 H(+)</text>
        <dbReference type="Rhea" id="RHEA:13893"/>
        <dbReference type="ChEBI" id="CHEBI:15377"/>
        <dbReference type="ChEBI" id="CHEBI:15378"/>
        <dbReference type="ChEBI" id="CHEBI:58529"/>
        <dbReference type="ChEBI" id="CHEBI:456215"/>
        <dbReference type="ChEBI" id="CHEBI:456216"/>
        <dbReference type="EC" id="3.6.1.29"/>
    </reaction>
</comment>